<evidence type="ECO:0000256" key="8">
    <source>
        <dbReference type="ARBA" id="ARBA00023242"/>
    </source>
</evidence>
<dbReference type="EMBL" id="JAGGNH010000001">
    <property type="protein sequence ID" value="KAJ0987671.1"/>
    <property type="molecule type" value="Genomic_DNA"/>
</dbReference>
<evidence type="ECO:0000313" key="13">
    <source>
        <dbReference type="Proteomes" id="UP001085076"/>
    </source>
</evidence>
<dbReference type="FunFam" id="2.60.120.330:FF:000079">
    <property type="entry name" value="Protein SRG1"/>
    <property type="match status" value="1"/>
</dbReference>
<dbReference type="AlphaFoldDB" id="A0A9D5D9K4"/>
<dbReference type="InterPro" id="IPR005123">
    <property type="entry name" value="Oxoglu/Fe-dep_dioxygenase_dom"/>
</dbReference>
<dbReference type="GO" id="GO:0003677">
    <property type="term" value="F:DNA binding"/>
    <property type="evidence" value="ECO:0007669"/>
    <property type="project" value="UniProtKB-KW"/>
</dbReference>
<keyword evidence="7" id="KW-0804">Transcription</keyword>
<dbReference type="Proteomes" id="UP001085076">
    <property type="component" value="Miscellaneous, Linkage group lg01"/>
</dbReference>
<dbReference type="PROSITE" id="PS51471">
    <property type="entry name" value="FE2OG_OXY"/>
    <property type="match status" value="1"/>
</dbReference>
<name>A0A9D5D9K4_9LILI</name>
<dbReference type="NCBIfam" id="TIGR01557">
    <property type="entry name" value="myb_SHAQKYF"/>
    <property type="match status" value="1"/>
</dbReference>
<dbReference type="InterPro" id="IPR027443">
    <property type="entry name" value="IPNS-like_sf"/>
</dbReference>
<evidence type="ECO:0000256" key="7">
    <source>
        <dbReference type="ARBA" id="ARBA00023163"/>
    </source>
</evidence>
<dbReference type="InterPro" id="IPR017930">
    <property type="entry name" value="Myb_dom"/>
</dbReference>
<sequence>MQEWPEPIVRVQSLSESGTGNIPERFIKPPSEREAAQLVPEMTKSIPVIDVGGLANEKYTYSEETMRAISNACEEWGFFQLVNHGVSKDVMEKAREVWREFFHLPMEEKEVYSNSPTNYEGYGSRVGVEKDATLDWSDYFFLHLLPENQRNYNEWPNLPTSLRKMTEKYGNEVVKLCMFLMEMLSMSLGLDKGYIREAFGGDDNGACLRVCFYPKCPQPDLTLGLSAHSDPGGFTVLLADENVPGLEVRKGDSWVTVQPLPGAFIVNIADQIQVLSNGTFKSVEHRVQVNSRKERLSMALFFNPKGDVPIGPAEQLLSPEKPALYPHNITFNQYRQFIRQKGLHGKYQVESLKAIVTDMEDDDAVMGGGSGKKRMRWTPELRECFERAVDQLGGPDRATPKGILKTMSVPGLTIAHVKSYLQKYRMSKFIPESSDGGKLEGRKFSEILPNFSSTSRVQITEALQSHMEGQLGLEDQLEASFLDI</sequence>
<dbReference type="SUPFAM" id="SSF51197">
    <property type="entry name" value="Clavaminate synthase-like"/>
    <property type="match status" value="1"/>
</dbReference>
<organism evidence="12 13">
    <name type="scientific">Dioscorea zingiberensis</name>
    <dbReference type="NCBI Taxonomy" id="325984"/>
    <lineage>
        <taxon>Eukaryota</taxon>
        <taxon>Viridiplantae</taxon>
        <taxon>Streptophyta</taxon>
        <taxon>Embryophyta</taxon>
        <taxon>Tracheophyta</taxon>
        <taxon>Spermatophyta</taxon>
        <taxon>Magnoliopsida</taxon>
        <taxon>Liliopsida</taxon>
        <taxon>Dioscoreales</taxon>
        <taxon>Dioscoreaceae</taxon>
        <taxon>Dioscorea</taxon>
    </lineage>
</organism>
<dbReference type="OrthoDB" id="288590at2759"/>
<evidence type="ECO:0000256" key="9">
    <source>
        <dbReference type="RuleBase" id="RU003682"/>
    </source>
</evidence>
<accession>A0A9D5D9K4</accession>
<proteinExistence type="inferred from homology"/>
<evidence type="ECO:0000256" key="4">
    <source>
        <dbReference type="ARBA" id="ARBA00023004"/>
    </source>
</evidence>
<gene>
    <name evidence="12" type="ORF">J5N97_006027</name>
</gene>
<evidence type="ECO:0000256" key="5">
    <source>
        <dbReference type="ARBA" id="ARBA00023015"/>
    </source>
</evidence>
<evidence type="ECO:0000256" key="1">
    <source>
        <dbReference type="ARBA" id="ARBA00008056"/>
    </source>
</evidence>
<dbReference type="GO" id="GO:0016491">
    <property type="term" value="F:oxidoreductase activity"/>
    <property type="evidence" value="ECO:0007669"/>
    <property type="project" value="UniProtKB-KW"/>
</dbReference>
<keyword evidence="13" id="KW-1185">Reference proteome</keyword>
<reference evidence="12" key="1">
    <citation type="submission" date="2021-03" db="EMBL/GenBank/DDBJ databases">
        <authorList>
            <person name="Li Z."/>
            <person name="Yang C."/>
        </authorList>
    </citation>
    <scope>NUCLEOTIDE SEQUENCE</scope>
    <source>
        <strain evidence="12">Dzin_1.0</strain>
        <tissue evidence="12">Leaf</tissue>
    </source>
</reference>
<evidence type="ECO:0000256" key="3">
    <source>
        <dbReference type="ARBA" id="ARBA00023002"/>
    </source>
</evidence>
<comment type="similarity">
    <text evidence="1 9">Belongs to the iron/ascorbate-dependent oxidoreductase family.</text>
</comment>
<evidence type="ECO:0008006" key="14">
    <source>
        <dbReference type="Google" id="ProtNLM"/>
    </source>
</evidence>
<evidence type="ECO:0000256" key="2">
    <source>
        <dbReference type="ARBA" id="ARBA00022723"/>
    </source>
</evidence>
<keyword evidence="6" id="KW-0238">DNA-binding</keyword>
<dbReference type="InterPro" id="IPR026992">
    <property type="entry name" value="DIOX_N"/>
</dbReference>
<dbReference type="InterPro" id="IPR009057">
    <property type="entry name" value="Homeodomain-like_sf"/>
</dbReference>
<dbReference type="SUPFAM" id="SSF46689">
    <property type="entry name" value="Homeodomain-like"/>
    <property type="match status" value="1"/>
</dbReference>
<keyword evidence="3 9" id="KW-0560">Oxidoreductase</keyword>
<keyword evidence="2 9" id="KW-0479">Metal-binding</keyword>
<evidence type="ECO:0000313" key="12">
    <source>
        <dbReference type="EMBL" id="KAJ0987671.1"/>
    </source>
</evidence>
<dbReference type="PANTHER" id="PTHR47991">
    <property type="entry name" value="OXOGLUTARATE/IRON-DEPENDENT DIOXYGENASE"/>
    <property type="match status" value="1"/>
</dbReference>
<keyword evidence="4 9" id="KW-0408">Iron</keyword>
<evidence type="ECO:0000259" key="11">
    <source>
        <dbReference type="PROSITE" id="PS51471"/>
    </source>
</evidence>
<keyword evidence="8" id="KW-0539">Nucleus</keyword>
<dbReference type="Pfam" id="PF03171">
    <property type="entry name" value="2OG-FeII_Oxy"/>
    <property type="match status" value="1"/>
</dbReference>
<comment type="caution">
    <text evidence="12">The sequence shown here is derived from an EMBL/GenBank/DDBJ whole genome shotgun (WGS) entry which is preliminary data.</text>
</comment>
<dbReference type="Pfam" id="PF00249">
    <property type="entry name" value="Myb_DNA-binding"/>
    <property type="match status" value="1"/>
</dbReference>
<dbReference type="Gene3D" id="2.60.120.330">
    <property type="entry name" value="B-lactam Antibiotic, Isopenicillin N Synthase, Chain"/>
    <property type="match status" value="1"/>
</dbReference>
<dbReference type="PROSITE" id="PS51294">
    <property type="entry name" value="HTH_MYB"/>
    <property type="match status" value="1"/>
</dbReference>
<keyword evidence="5" id="KW-0805">Transcription regulation</keyword>
<feature type="domain" description="HTH myb-type" evidence="10">
    <location>
        <begin position="369"/>
        <end position="429"/>
    </location>
</feature>
<dbReference type="InterPro" id="IPR044861">
    <property type="entry name" value="IPNS-like_FE2OG_OXY"/>
</dbReference>
<dbReference type="InterPro" id="IPR006447">
    <property type="entry name" value="Myb_dom_plants"/>
</dbReference>
<dbReference type="InterPro" id="IPR001005">
    <property type="entry name" value="SANT/Myb"/>
</dbReference>
<dbReference type="Pfam" id="PF14226">
    <property type="entry name" value="DIOX_N"/>
    <property type="match status" value="1"/>
</dbReference>
<dbReference type="Gene3D" id="1.10.10.60">
    <property type="entry name" value="Homeodomain-like"/>
    <property type="match status" value="1"/>
</dbReference>
<dbReference type="GO" id="GO:0046872">
    <property type="term" value="F:metal ion binding"/>
    <property type="evidence" value="ECO:0007669"/>
    <property type="project" value="UniProtKB-KW"/>
</dbReference>
<evidence type="ECO:0000256" key="6">
    <source>
        <dbReference type="ARBA" id="ARBA00023125"/>
    </source>
</evidence>
<dbReference type="InterPro" id="IPR050295">
    <property type="entry name" value="Plant_2OG-oxidoreductases"/>
</dbReference>
<reference evidence="12" key="2">
    <citation type="journal article" date="2022" name="Hortic Res">
        <title>The genome of Dioscorea zingiberensis sheds light on the biosynthesis, origin and evolution of the medicinally important diosgenin saponins.</title>
        <authorList>
            <person name="Li Y."/>
            <person name="Tan C."/>
            <person name="Li Z."/>
            <person name="Guo J."/>
            <person name="Li S."/>
            <person name="Chen X."/>
            <person name="Wang C."/>
            <person name="Dai X."/>
            <person name="Yang H."/>
            <person name="Song W."/>
            <person name="Hou L."/>
            <person name="Xu J."/>
            <person name="Tong Z."/>
            <person name="Xu A."/>
            <person name="Yuan X."/>
            <person name="Wang W."/>
            <person name="Yang Q."/>
            <person name="Chen L."/>
            <person name="Sun Z."/>
            <person name="Wang K."/>
            <person name="Pan B."/>
            <person name="Chen J."/>
            <person name="Bao Y."/>
            <person name="Liu F."/>
            <person name="Qi X."/>
            <person name="Gang D.R."/>
            <person name="Wen J."/>
            <person name="Li J."/>
        </authorList>
    </citation>
    <scope>NUCLEOTIDE SEQUENCE</scope>
    <source>
        <strain evidence="12">Dzin_1.0</strain>
    </source>
</reference>
<evidence type="ECO:0000259" key="10">
    <source>
        <dbReference type="PROSITE" id="PS51294"/>
    </source>
</evidence>
<feature type="domain" description="Fe2OG dioxygenase" evidence="11">
    <location>
        <begin position="203"/>
        <end position="304"/>
    </location>
</feature>
<protein>
    <recommendedName>
        <fullName evidence="14">Fe2OG dioxygenase domain-containing protein</fullName>
    </recommendedName>
</protein>